<reference evidence="14 15" key="2">
    <citation type="submission" date="2016-08" db="EMBL/GenBank/DDBJ databases">
        <title>Pervasive Adenine N6-methylation of Active Genes in Fungi.</title>
        <authorList>
            <consortium name="DOE Joint Genome Institute"/>
            <person name="Mondo S.J."/>
            <person name="Dannebaum R.O."/>
            <person name="Kuo R.C."/>
            <person name="Labutti K."/>
            <person name="Haridas S."/>
            <person name="Kuo A."/>
            <person name="Salamov A."/>
            <person name="Ahrendt S.R."/>
            <person name="Lipzen A."/>
            <person name="Sullivan W."/>
            <person name="Andreopoulos W.B."/>
            <person name="Clum A."/>
            <person name="Lindquist E."/>
            <person name="Daum C."/>
            <person name="Ramamoorthy G.K."/>
            <person name="Gryganskyi A."/>
            <person name="Culley D."/>
            <person name="Magnuson J.K."/>
            <person name="James T.Y."/>
            <person name="O'Malley M.A."/>
            <person name="Stajich J.E."/>
            <person name="Spatafora J.W."/>
            <person name="Visel A."/>
            <person name="Grigoriev I.V."/>
        </authorList>
    </citation>
    <scope>NUCLEOTIDE SEQUENCE [LARGE SCALE GENOMIC DNA]</scope>
    <source>
        <strain evidence="15">finn</strain>
    </source>
</reference>
<keyword evidence="3" id="KW-0808">Transferase</keyword>
<keyword evidence="4" id="KW-0812">Transmembrane</keyword>
<dbReference type="InterPro" id="IPR000608">
    <property type="entry name" value="UBC"/>
</dbReference>
<evidence type="ECO:0000256" key="10">
    <source>
        <dbReference type="ARBA" id="ARBA00023136"/>
    </source>
</evidence>
<accession>A0A1Y1VJ25</accession>
<evidence type="ECO:0000256" key="9">
    <source>
        <dbReference type="ARBA" id="ARBA00022989"/>
    </source>
</evidence>
<evidence type="ECO:0000256" key="8">
    <source>
        <dbReference type="ARBA" id="ARBA00022840"/>
    </source>
</evidence>
<evidence type="ECO:0000256" key="2">
    <source>
        <dbReference type="ARBA" id="ARBA00012486"/>
    </source>
</evidence>
<evidence type="ECO:0000259" key="13">
    <source>
        <dbReference type="PROSITE" id="PS50127"/>
    </source>
</evidence>
<dbReference type="AlphaFoldDB" id="A0A1Y1VJ25"/>
<dbReference type="PANTHER" id="PTHR24067">
    <property type="entry name" value="UBIQUITIN-CONJUGATING ENZYME E2"/>
    <property type="match status" value="1"/>
</dbReference>
<feature type="domain" description="UBC core" evidence="13">
    <location>
        <begin position="5"/>
        <end position="155"/>
    </location>
</feature>
<reference evidence="14 15" key="1">
    <citation type="submission" date="2016-08" db="EMBL/GenBank/DDBJ databases">
        <title>Genomes of anaerobic fungi encode conserved fungal cellulosomes for biomass hydrolysis.</title>
        <authorList>
            <consortium name="DOE Joint Genome Institute"/>
            <person name="Haitjema C.H."/>
            <person name="Gilmore S.P."/>
            <person name="Henske J.K."/>
            <person name="Solomon K.V."/>
            <person name="De Groot R."/>
            <person name="Kuo A."/>
            <person name="Mondo S.J."/>
            <person name="Salamov A.A."/>
            <person name="Labutti K."/>
            <person name="Zhao Z."/>
            <person name="Chiniquy J."/>
            <person name="Barry K."/>
            <person name="Brewer H.M."/>
            <person name="Purvine S.O."/>
            <person name="Wright A.T."/>
            <person name="Boxma B."/>
            <person name="Van Alen T."/>
            <person name="Hackstein J.H."/>
            <person name="Baker S.E."/>
            <person name="Grigoriev I.V."/>
            <person name="O'Malley M.A."/>
        </authorList>
    </citation>
    <scope>NUCLEOTIDE SEQUENCE [LARGE SCALE GENOMIC DNA]</scope>
    <source>
        <strain evidence="15">finn</strain>
    </source>
</reference>
<dbReference type="Proteomes" id="UP000193719">
    <property type="component" value="Unassembled WGS sequence"/>
</dbReference>
<keyword evidence="9" id="KW-1133">Transmembrane helix</keyword>
<dbReference type="GO" id="GO:0005789">
    <property type="term" value="C:endoplasmic reticulum membrane"/>
    <property type="evidence" value="ECO:0007669"/>
    <property type="project" value="UniProtKB-SubCell"/>
</dbReference>
<keyword evidence="6" id="KW-0833">Ubl conjugation pathway</keyword>
<evidence type="ECO:0000256" key="11">
    <source>
        <dbReference type="ARBA" id="ARBA00039885"/>
    </source>
</evidence>
<keyword evidence="15" id="KW-1185">Reference proteome</keyword>
<organism evidence="14 15">
    <name type="scientific">Piromyces finnis</name>
    <dbReference type="NCBI Taxonomy" id="1754191"/>
    <lineage>
        <taxon>Eukaryota</taxon>
        <taxon>Fungi</taxon>
        <taxon>Fungi incertae sedis</taxon>
        <taxon>Chytridiomycota</taxon>
        <taxon>Chytridiomycota incertae sedis</taxon>
        <taxon>Neocallimastigomycetes</taxon>
        <taxon>Neocallimastigales</taxon>
        <taxon>Neocallimastigaceae</taxon>
        <taxon>Piromyces</taxon>
    </lineage>
</organism>
<proteinExistence type="predicted"/>
<keyword evidence="8" id="KW-0067">ATP-binding</keyword>
<dbReference type="CDD" id="cd23799">
    <property type="entry name" value="UBCc_UBE2J"/>
    <property type="match status" value="1"/>
</dbReference>
<dbReference type="PROSITE" id="PS50127">
    <property type="entry name" value="UBC_2"/>
    <property type="match status" value="1"/>
</dbReference>
<comment type="subcellular location">
    <subcellularLocation>
        <location evidence="1">Endoplasmic reticulum membrane</location>
    </subcellularLocation>
</comment>
<dbReference type="Gene3D" id="3.10.110.10">
    <property type="entry name" value="Ubiquitin Conjugating Enzyme"/>
    <property type="match status" value="1"/>
</dbReference>
<dbReference type="InterPro" id="IPR016135">
    <property type="entry name" value="UBQ-conjugating_enzyme/RWD"/>
</dbReference>
<dbReference type="EMBL" id="MCFH01000005">
    <property type="protein sequence ID" value="ORX57721.1"/>
    <property type="molecule type" value="Genomic_DNA"/>
</dbReference>
<dbReference type="InterPro" id="IPR050113">
    <property type="entry name" value="Ub_conjugating_enzyme"/>
</dbReference>
<sequence length="166" mass="19462">MATKSAYKRLTKEYINIMKNPPPFIIAKPLESNILEWHYVITGPPDSPYHNGEYHGILNFPTEYPYKPPSIKMMTPNGRFKTNFRLCLSMSDYHPKTWNPAWSVSTILTGLLSFMLEETPTTGSIITSKKDKIEFSKKSKEYNRNDLKFRSNISKCYIYIYLKKRF</sequence>
<evidence type="ECO:0000256" key="4">
    <source>
        <dbReference type="ARBA" id="ARBA00022692"/>
    </source>
</evidence>
<evidence type="ECO:0000313" key="15">
    <source>
        <dbReference type="Proteomes" id="UP000193719"/>
    </source>
</evidence>
<evidence type="ECO:0000256" key="7">
    <source>
        <dbReference type="ARBA" id="ARBA00022824"/>
    </source>
</evidence>
<comment type="caution">
    <text evidence="14">The sequence shown here is derived from an EMBL/GenBank/DDBJ whole genome shotgun (WGS) entry which is preliminary data.</text>
</comment>
<evidence type="ECO:0000256" key="3">
    <source>
        <dbReference type="ARBA" id="ARBA00022679"/>
    </source>
</evidence>
<name>A0A1Y1VJ25_9FUNG</name>
<dbReference type="SMART" id="SM00212">
    <property type="entry name" value="UBCc"/>
    <property type="match status" value="1"/>
</dbReference>
<dbReference type="GO" id="GO:0005524">
    <property type="term" value="F:ATP binding"/>
    <property type="evidence" value="ECO:0007669"/>
    <property type="project" value="UniProtKB-KW"/>
</dbReference>
<dbReference type="Pfam" id="PF00179">
    <property type="entry name" value="UQ_con"/>
    <property type="match status" value="1"/>
</dbReference>
<gene>
    <name evidence="14" type="ORF">BCR36DRAFT_278406</name>
</gene>
<evidence type="ECO:0000313" key="14">
    <source>
        <dbReference type="EMBL" id="ORX57721.1"/>
    </source>
</evidence>
<keyword evidence="5" id="KW-0547">Nucleotide-binding</keyword>
<dbReference type="SUPFAM" id="SSF54495">
    <property type="entry name" value="UBC-like"/>
    <property type="match status" value="1"/>
</dbReference>
<dbReference type="OrthoDB" id="1158011at2759"/>
<dbReference type="FunFam" id="3.10.110.10:FF:000023">
    <property type="entry name" value="Ubiquitin-conjugating enzyme E2 J2"/>
    <property type="match status" value="1"/>
</dbReference>
<evidence type="ECO:0000256" key="6">
    <source>
        <dbReference type="ARBA" id="ARBA00022786"/>
    </source>
</evidence>
<evidence type="ECO:0000256" key="12">
    <source>
        <dbReference type="ARBA" id="ARBA00042181"/>
    </source>
</evidence>
<protein>
    <recommendedName>
        <fullName evidence="11">Ubiquitin-conjugating enzyme E2 6</fullName>
        <ecNumber evidence="2">2.3.2.23</ecNumber>
    </recommendedName>
    <alternativeName>
        <fullName evidence="12">E2 ubiquitin-conjugating enzyme 6</fullName>
    </alternativeName>
</protein>
<keyword evidence="7" id="KW-0256">Endoplasmic reticulum</keyword>
<dbReference type="GO" id="GO:0061631">
    <property type="term" value="F:ubiquitin conjugating enzyme activity"/>
    <property type="evidence" value="ECO:0007669"/>
    <property type="project" value="UniProtKB-EC"/>
</dbReference>
<keyword evidence="10" id="KW-0472">Membrane</keyword>
<dbReference type="STRING" id="1754191.A0A1Y1VJ25"/>
<evidence type="ECO:0000256" key="1">
    <source>
        <dbReference type="ARBA" id="ARBA00004586"/>
    </source>
</evidence>
<evidence type="ECO:0000256" key="5">
    <source>
        <dbReference type="ARBA" id="ARBA00022741"/>
    </source>
</evidence>
<dbReference type="EC" id="2.3.2.23" evidence="2"/>